<dbReference type="RefSeq" id="WP_237381823.1">
    <property type="nucleotide sequence ID" value="NZ_CP071793.1"/>
</dbReference>
<protein>
    <submittedName>
        <fullName evidence="1">Sigma-70 family RNA polymerase sigma factor</fullName>
    </submittedName>
</protein>
<gene>
    <name evidence="1" type="ORF">J3U87_04435</name>
</gene>
<organism evidence="1 2">
    <name type="scientific">Sulfidibacter corallicola</name>
    <dbReference type="NCBI Taxonomy" id="2818388"/>
    <lineage>
        <taxon>Bacteria</taxon>
        <taxon>Pseudomonadati</taxon>
        <taxon>Acidobacteriota</taxon>
        <taxon>Holophagae</taxon>
        <taxon>Acanthopleuribacterales</taxon>
        <taxon>Acanthopleuribacteraceae</taxon>
        <taxon>Sulfidibacter</taxon>
    </lineage>
</organism>
<dbReference type="AlphaFoldDB" id="A0A8A4TQK2"/>
<sequence length="249" mass="28734">MTASGRHQGGGHFPTTRWSAFEHLNSGSQEVRQRSFEAIIGAYWKPVYKYVRFKWHKSFDDAGDVTQAFFTAAIEKDYFQGFDPAKGRFRTFLRVCVDRFVQKQNKKMGSLKRGAGYGFISFDFEAAERELGQVDDSGALDQEAFFHREWVRELYRVSVEHLRATLSEAGKETDFLVFEAYDLHEGDEARPSYQLLAERFDMSTTQVTNKLYAVRSRFRNAVLEKLRELTATEAEFRAEARFVLGVEAP</sequence>
<accession>A0A8A4TQK2</accession>
<dbReference type="KEGG" id="scor:J3U87_04435"/>
<reference evidence="1" key="1">
    <citation type="submission" date="2021-03" db="EMBL/GenBank/DDBJ databases">
        <title>Acanthopleuribacteraceae sp. M133.</title>
        <authorList>
            <person name="Wang G."/>
        </authorList>
    </citation>
    <scope>NUCLEOTIDE SEQUENCE</scope>
    <source>
        <strain evidence="1">M133</strain>
    </source>
</reference>
<dbReference type="Proteomes" id="UP000663929">
    <property type="component" value="Chromosome"/>
</dbReference>
<dbReference type="GO" id="GO:0003700">
    <property type="term" value="F:DNA-binding transcription factor activity"/>
    <property type="evidence" value="ECO:0007669"/>
    <property type="project" value="InterPro"/>
</dbReference>
<dbReference type="SUPFAM" id="SSF88946">
    <property type="entry name" value="Sigma2 domain of RNA polymerase sigma factors"/>
    <property type="match status" value="1"/>
</dbReference>
<dbReference type="InterPro" id="IPR013325">
    <property type="entry name" value="RNA_pol_sigma_r2"/>
</dbReference>
<dbReference type="Gene3D" id="1.10.1740.10">
    <property type="match status" value="1"/>
</dbReference>
<dbReference type="EMBL" id="CP071793">
    <property type="protein sequence ID" value="QTD51697.1"/>
    <property type="molecule type" value="Genomic_DNA"/>
</dbReference>
<evidence type="ECO:0000313" key="1">
    <source>
        <dbReference type="EMBL" id="QTD51697.1"/>
    </source>
</evidence>
<keyword evidence="2" id="KW-1185">Reference proteome</keyword>
<dbReference type="GO" id="GO:0006352">
    <property type="term" value="P:DNA-templated transcription initiation"/>
    <property type="evidence" value="ECO:0007669"/>
    <property type="project" value="InterPro"/>
</dbReference>
<proteinExistence type="predicted"/>
<evidence type="ECO:0000313" key="2">
    <source>
        <dbReference type="Proteomes" id="UP000663929"/>
    </source>
</evidence>
<name>A0A8A4TQK2_SULCO</name>